<dbReference type="InterPro" id="IPR023395">
    <property type="entry name" value="MCP_dom_sf"/>
</dbReference>
<protein>
    <recommendedName>
        <fullName evidence="9">ADP,ATP carrier protein</fullName>
    </recommendedName>
</protein>
<evidence type="ECO:0000256" key="1">
    <source>
        <dbReference type="ARBA" id="ARBA00004141"/>
    </source>
</evidence>
<keyword evidence="4" id="KW-0677">Repeat</keyword>
<dbReference type="PANTHER" id="PTHR24089">
    <property type="entry name" value="SOLUTE CARRIER FAMILY 25"/>
    <property type="match status" value="1"/>
</dbReference>
<dbReference type="Pfam" id="PF00153">
    <property type="entry name" value="Mito_carr"/>
    <property type="match status" value="2"/>
</dbReference>
<reference evidence="8" key="1">
    <citation type="submission" date="2021-01" db="EMBL/GenBank/DDBJ databases">
        <authorList>
            <person name="Corre E."/>
            <person name="Pelletier E."/>
            <person name="Niang G."/>
            <person name="Scheremetjew M."/>
            <person name="Finn R."/>
            <person name="Kale V."/>
            <person name="Holt S."/>
            <person name="Cochrane G."/>
            <person name="Meng A."/>
            <person name="Brown T."/>
            <person name="Cohen L."/>
        </authorList>
    </citation>
    <scope>NUCLEOTIDE SEQUENCE</scope>
    <source>
        <strain evidence="8">UTEX LB 985</strain>
    </source>
</reference>
<evidence type="ECO:0000256" key="5">
    <source>
        <dbReference type="ARBA" id="ARBA00023136"/>
    </source>
</evidence>
<keyword evidence="3 6" id="KW-0812">Transmembrane</keyword>
<comment type="similarity">
    <text evidence="7">Belongs to the mitochondrial carrier (TC 2.A.29) family.</text>
</comment>
<evidence type="ECO:0000313" key="8">
    <source>
        <dbReference type="EMBL" id="CAD9465035.1"/>
    </source>
</evidence>
<proteinExistence type="inferred from homology"/>
<comment type="subcellular location">
    <subcellularLocation>
        <location evidence="1">Membrane</location>
        <topology evidence="1">Multi-pass membrane protein</topology>
    </subcellularLocation>
</comment>
<dbReference type="GO" id="GO:0016020">
    <property type="term" value="C:membrane"/>
    <property type="evidence" value="ECO:0007669"/>
    <property type="project" value="UniProtKB-SubCell"/>
</dbReference>
<gene>
    <name evidence="8" type="ORF">CBRE1094_LOCUS20913</name>
</gene>
<dbReference type="GO" id="GO:0055085">
    <property type="term" value="P:transmembrane transport"/>
    <property type="evidence" value="ECO:0007669"/>
    <property type="project" value="InterPro"/>
</dbReference>
<evidence type="ECO:0000256" key="7">
    <source>
        <dbReference type="RuleBase" id="RU000488"/>
    </source>
</evidence>
<evidence type="ECO:0000256" key="6">
    <source>
        <dbReference type="PROSITE-ProRule" id="PRU00282"/>
    </source>
</evidence>
<sequence length="185" mass="19824">MTTIFNAEGLRAVYRGLATSMVGVMPFNAIKLTSYDTARALVMEARQHVHAGASRTREGGGPRDETAPTAVSLPPAVTAAIGAVSGVTAATVCFPIEVIRRRQMVGELSGMGVHQAIASLYRSDGISALYRGVFINAAKVSLGTGATFCLYELFKDCLSVDGRQPPWEKLADPKWSRDRHEAPRS</sequence>
<dbReference type="PRINTS" id="PR00926">
    <property type="entry name" value="MITOCARRIER"/>
</dbReference>
<evidence type="ECO:0000256" key="3">
    <source>
        <dbReference type="ARBA" id="ARBA00022692"/>
    </source>
</evidence>
<dbReference type="SUPFAM" id="SSF103506">
    <property type="entry name" value="Mitochondrial carrier"/>
    <property type="match status" value="1"/>
</dbReference>
<dbReference type="InterPro" id="IPR002067">
    <property type="entry name" value="MCP"/>
</dbReference>
<dbReference type="InterPro" id="IPR018108">
    <property type="entry name" value="MCP_transmembrane"/>
</dbReference>
<evidence type="ECO:0000256" key="2">
    <source>
        <dbReference type="ARBA" id="ARBA00022448"/>
    </source>
</evidence>
<keyword evidence="2 7" id="KW-0813">Transport</keyword>
<name>A0A7S2DVI2_9EUKA</name>
<accession>A0A7S2DVI2</accession>
<feature type="repeat" description="Solcar" evidence="6">
    <location>
        <begin position="1"/>
        <end position="41"/>
    </location>
</feature>
<evidence type="ECO:0008006" key="9">
    <source>
        <dbReference type="Google" id="ProtNLM"/>
    </source>
</evidence>
<dbReference type="EMBL" id="HBGU01038240">
    <property type="protein sequence ID" value="CAD9465035.1"/>
    <property type="molecule type" value="Transcribed_RNA"/>
</dbReference>
<keyword evidence="5 6" id="KW-0472">Membrane</keyword>
<dbReference type="AlphaFoldDB" id="A0A7S2DVI2"/>
<evidence type="ECO:0000256" key="4">
    <source>
        <dbReference type="ARBA" id="ARBA00022737"/>
    </source>
</evidence>
<dbReference type="PROSITE" id="PS50920">
    <property type="entry name" value="SOLCAR"/>
    <property type="match status" value="2"/>
</dbReference>
<feature type="repeat" description="Solcar" evidence="6">
    <location>
        <begin position="73"/>
        <end position="157"/>
    </location>
</feature>
<organism evidence="8">
    <name type="scientific">Haptolina brevifila</name>
    <dbReference type="NCBI Taxonomy" id="156173"/>
    <lineage>
        <taxon>Eukaryota</taxon>
        <taxon>Haptista</taxon>
        <taxon>Haptophyta</taxon>
        <taxon>Prymnesiophyceae</taxon>
        <taxon>Prymnesiales</taxon>
        <taxon>Prymnesiaceae</taxon>
        <taxon>Haptolina</taxon>
    </lineage>
</organism>
<dbReference type="Gene3D" id="1.50.40.10">
    <property type="entry name" value="Mitochondrial carrier domain"/>
    <property type="match status" value="1"/>
</dbReference>